<dbReference type="AlphaFoldDB" id="A0AAE8W3Y5"/>
<reference evidence="2 3" key="1">
    <citation type="submission" date="2019-03" db="EMBL/GenBank/DDBJ databases">
        <title>Comparative genomic analyses of the sweetpotato soil rot pathogen, Streptomyces ipomoeae.</title>
        <authorList>
            <person name="Ruschel Soares N."/>
            <person name="Badger J.H."/>
            <person name="Huguet-Tapia J.C."/>
            <person name="Clark C.A."/>
            <person name="Pettis G.S."/>
        </authorList>
    </citation>
    <scope>NUCLEOTIDE SEQUENCE [LARGE SCALE GENOMIC DNA]</scope>
    <source>
        <strain evidence="2 3">88-35</strain>
    </source>
</reference>
<evidence type="ECO:0000256" key="1">
    <source>
        <dbReference type="SAM" id="MobiDB-lite"/>
    </source>
</evidence>
<feature type="compositionally biased region" description="Basic and acidic residues" evidence="1">
    <location>
        <begin position="236"/>
        <end position="248"/>
    </location>
</feature>
<feature type="region of interest" description="Disordered" evidence="1">
    <location>
        <begin position="163"/>
        <end position="317"/>
    </location>
</feature>
<feature type="compositionally biased region" description="Basic and acidic residues" evidence="1">
    <location>
        <begin position="292"/>
        <end position="302"/>
    </location>
</feature>
<accession>A0AAE8W3Y5</accession>
<sequence length="317" mass="35184">MRRKGARGGDGSDAERVLDELYVTPPPTFVARREELAAQAKAAGRVEDARRIHAARRPSLAAWAANLLLRSQPQESRRFLELGHALREAYQNLDAGGIKELSEQRRSIVVALSRQANELAREAGHRLSNTVRRDVESTLRAVLADQDAADLWATGRLENALTEPADFPSHIGTTEPPRKPARAVTGADSSRTRPKDELAERRRQKQEQLRQARQAVRAADQRLRDQRTGQAAADASLKRAHDRHDQARRQISAAEQQLRQAREELQQADQKEKEAEERHRVAADAVTQAEQSAHEAAQELEHLSGPTSRIGDGTAPG</sequence>
<proteinExistence type="predicted"/>
<dbReference type="EMBL" id="SPAZ01000098">
    <property type="protein sequence ID" value="TQE35976.1"/>
    <property type="molecule type" value="Genomic_DNA"/>
</dbReference>
<gene>
    <name evidence="2" type="ORF">Sipo8835_11510</name>
</gene>
<feature type="compositionally biased region" description="Basic and acidic residues" evidence="1">
    <location>
        <begin position="190"/>
        <end position="210"/>
    </location>
</feature>
<organism evidence="2 3">
    <name type="scientific">Streptomyces ipomoeae</name>
    <dbReference type="NCBI Taxonomy" id="103232"/>
    <lineage>
        <taxon>Bacteria</taxon>
        <taxon>Bacillati</taxon>
        <taxon>Actinomycetota</taxon>
        <taxon>Actinomycetes</taxon>
        <taxon>Kitasatosporales</taxon>
        <taxon>Streptomycetaceae</taxon>
        <taxon>Streptomyces</taxon>
    </lineage>
</organism>
<protein>
    <submittedName>
        <fullName evidence="2">Uncharacterized protein</fullName>
    </submittedName>
</protein>
<evidence type="ECO:0000313" key="2">
    <source>
        <dbReference type="EMBL" id="TQE35976.1"/>
    </source>
</evidence>
<feature type="compositionally biased region" description="Basic and acidic residues" evidence="1">
    <location>
        <begin position="260"/>
        <end position="282"/>
    </location>
</feature>
<name>A0AAE8W3Y5_9ACTN</name>
<comment type="caution">
    <text evidence="2">The sequence shown here is derived from an EMBL/GenBank/DDBJ whole genome shotgun (WGS) entry which is preliminary data.</text>
</comment>
<dbReference type="Proteomes" id="UP000318720">
    <property type="component" value="Unassembled WGS sequence"/>
</dbReference>
<dbReference type="RefSeq" id="WP_141581846.1">
    <property type="nucleotide sequence ID" value="NZ_SPAZ01000098.1"/>
</dbReference>
<evidence type="ECO:0000313" key="3">
    <source>
        <dbReference type="Proteomes" id="UP000318720"/>
    </source>
</evidence>